<name>A0A8T0E878_ARGBR</name>
<dbReference type="SUPFAM" id="SSF53474">
    <property type="entry name" value="alpha/beta-Hydrolases"/>
    <property type="match status" value="1"/>
</dbReference>
<dbReference type="Pfam" id="PF00561">
    <property type="entry name" value="Abhydrolase_1"/>
    <property type="match status" value="1"/>
</dbReference>
<keyword evidence="14" id="KW-1185">Reference proteome</keyword>
<evidence type="ECO:0000313" key="13">
    <source>
        <dbReference type="EMBL" id="KAF8767963.1"/>
    </source>
</evidence>
<evidence type="ECO:0000256" key="7">
    <source>
        <dbReference type="ARBA" id="ARBA00044064"/>
    </source>
</evidence>
<comment type="similarity">
    <text evidence="1">Belongs to the AB hydrolase superfamily.</text>
</comment>
<evidence type="ECO:0000259" key="12">
    <source>
        <dbReference type="Pfam" id="PF00561"/>
    </source>
</evidence>
<dbReference type="InterPro" id="IPR000073">
    <property type="entry name" value="AB_hydrolase_1"/>
</dbReference>
<keyword evidence="2" id="KW-0378">Hydrolase</keyword>
<dbReference type="EC" id="3.1.1.116" evidence="3"/>
<dbReference type="Proteomes" id="UP000807504">
    <property type="component" value="Unassembled WGS sequence"/>
</dbReference>
<evidence type="ECO:0000256" key="1">
    <source>
        <dbReference type="ARBA" id="ARBA00008645"/>
    </source>
</evidence>
<evidence type="ECO:0000256" key="2">
    <source>
        <dbReference type="ARBA" id="ARBA00022801"/>
    </source>
</evidence>
<organism evidence="13 14">
    <name type="scientific">Argiope bruennichi</name>
    <name type="common">Wasp spider</name>
    <name type="synonym">Aranea bruennichi</name>
    <dbReference type="NCBI Taxonomy" id="94029"/>
    <lineage>
        <taxon>Eukaryota</taxon>
        <taxon>Metazoa</taxon>
        <taxon>Ecdysozoa</taxon>
        <taxon>Arthropoda</taxon>
        <taxon>Chelicerata</taxon>
        <taxon>Arachnida</taxon>
        <taxon>Araneae</taxon>
        <taxon>Araneomorphae</taxon>
        <taxon>Entelegynae</taxon>
        <taxon>Araneoidea</taxon>
        <taxon>Araneidae</taxon>
        <taxon>Argiope</taxon>
    </lineage>
</organism>
<dbReference type="EMBL" id="JABXBU010002230">
    <property type="protein sequence ID" value="KAF8767963.1"/>
    <property type="molecule type" value="Genomic_DNA"/>
</dbReference>
<dbReference type="PANTHER" id="PTHR46118:SF4">
    <property type="entry name" value="PROTEIN ABHD11"/>
    <property type="match status" value="1"/>
</dbReference>
<comment type="catalytic activity">
    <reaction evidence="8">
        <text>1-octadecanoyl-2-(4Z,7Z,10Z,13Z,16Z,19Z-docosahexaenoyl)-sn-glycerol + H2O = 2-(4Z,7Z,10Z,13Z,16Z,19Z-docosahexaenoyl)-glycerol + octadecanoate + H(+)</text>
        <dbReference type="Rhea" id="RHEA:77107"/>
        <dbReference type="ChEBI" id="CHEBI:15377"/>
        <dbReference type="ChEBI" id="CHEBI:15378"/>
        <dbReference type="ChEBI" id="CHEBI:25629"/>
        <dbReference type="ChEBI" id="CHEBI:77129"/>
        <dbReference type="ChEBI" id="CHEBI:186738"/>
    </reaction>
</comment>
<reference evidence="13" key="1">
    <citation type="journal article" date="2020" name="bioRxiv">
        <title>Chromosome-level reference genome of the European wasp spider Argiope bruennichi: a resource for studies on range expansion and evolutionary adaptation.</title>
        <authorList>
            <person name="Sheffer M.M."/>
            <person name="Hoppe A."/>
            <person name="Krehenwinkel H."/>
            <person name="Uhl G."/>
            <person name="Kuss A.W."/>
            <person name="Jensen L."/>
            <person name="Jensen C."/>
            <person name="Gillespie R.G."/>
            <person name="Hoff K.J."/>
            <person name="Prost S."/>
        </authorList>
    </citation>
    <scope>NUCLEOTIDE SEQUENCE</scope>
</reference>
<evidence type="ECO:0000256" key="10">
    <source>
        <dbReference type="ARBA" id="ARBA00048513"/>
    </source>
</evidence>
<gene>
    <name evidence="13" type="ORF">HNY73_020832</name>
</gene>
<dbReference type="InterPro" id="IPR029058">
    <property type="entry name" value="AB_hydrolase_fold"/>
</dbReference>
<accession>A0A8T0E878</accession>
<sequence>MQDSATAHAARRVRNVIEAHFPGESKVSCTFLSAWLARSENLSLCDICLQGFLKGRVYQGHITDTADLVYAIDARNHGESPWSDEYSIDAMANDLEEFLYKHKINKVILVGHSIGGKVAIEYAFRKPESVEKLIIEESTPRNFIEGGGKLSAFFLNYMKDIKDTMPTDMSKEELTTVLRNLAIGFAADLRATEEYVSNYDFSLLPLKWEGNTYAVQLNLDVIAYAVMHNKLHQNLTGTFEGDVLLLYGSKSQYRIGSDPLFLKYLPRTKKVEFENGGHFLHQTYPKEFTQEVVSFINRGTTLQAKY</sequence>
<evidence type="ECO:0000313" key="14">
    <source>
        <dbReference type="Proteomes" id="UP000807504"/>
    </source>
</evidence>
<dbReference type="Gene3D" id="3.40.50.1820">
    <property type="entry name" value="alpha/beta hydrolase"/>
    <property type="match status" value="1"/>
</dbReference>
<evidence type="ECO:0000256" key="8">
    <source>
        <dbReference type="ARBA" id="ARBA00048283"/>
    </source>
</evidence>
<proteinExistence type="inferred from homology"/>
<evidence type="ECO:0000256" key="4">
    <source>
        <dbReference type="ARBA" id="ARBA00042703"/>
    </source>
</evidence>
<comment type="caution">
    <text evidence="13">The sequence shown here is derived from an EMBL/GenBank/DDBJ whole genome shotgun (WGS) entry which is preliminary data.</text>
</comment>
<reference evidence="13" key="2">
    <citation type="submission" date="2020-06" db="EMBL/GenBank/DDBJ databases">
        <authorList>
            <person name="Sheffer M."/>
        </authorList>
    </citation>
    <scope>NUCLEOTIDE SEQUENCE</scope>
</reference>
<evidence type="ECO:0000256" key="3">
    <source>
        <dbReference type="ARBA" id="ARBA00026104"/>
    </source>
</evidence>
<feature type="domain" description="AB hydrolase-1" evidence="12">
    <location>
        <begin position="69"/>
        <end position="281"/>
    </location>
</feature>
<evidence type="ECO:0000256" key="5">
    <source>
        <dbReference type="ARBA" id="ARBA00043667"/>
    </source>
</evidence>
<comment type="catalytic activity">
    <reaction evidence="10">
        <text>1-octadecanoyl-2-(9Z-octadecenoyl)-sn-glycerol + H2O = 2-(9Z-octadecenoyl)-glycerol + octadecanoate + H(+)</text>
        <dbReference type="Rhea" id="RHEA:77103"/>
        <dbReference type="ChEBI" id="CHEBI:15377"/>
        <dbReference type="ChEBI" id="CHEBI:15378"/>
        <dbReference type="ChEBI" id="CHEBI:25629"/>
        <dbReference type="ChEBI" id="CHEBI:73990"/>
        <dbReference type="ChEBI" id="CHEBI:75468"/>
    </reaction>
</comment>
<dbReference type="GO" id="GO:0016787">
    <property type="term" value="F:hydrolase activity"/>
    <property type="evidence" value="ECO:0007669"/>
    <property type="project" value="UniProtKB-KW"/>
</dbReference>
<evidence type="ECO:0000256" key="9">
    <source>
        <dbReference type="ARBA" id="ARBA00048504"/>
    </source>
</evidence>
<dbReference type="PANTHER" id="PTHR46118">
    <property type="entry name" value="PROTEIN ABHD11"/>
    <property type="match status" value="1"/>
</dbReference>
<comment type="catalytic activity">
    <reaction evidence="5">
        <text>a 1,2-diacyl-sn-glycerol + H2O = a 2-acylglycerol + a fatty acid + H(+)</text>
        <dbReference type="Rhea" id="RHEA:33275"/>
        <dbReference type="ChEBI" id="CHEBI:15377"/>
        <dbReference type="ChEBI" id="CHEBI:15378"/>
        <dbReference type="ChEBI" id="CHEBI:17389"/>
        <dbReference type="ChEBI" id="CHEBI:17815"/>
        <dbReference type="ChEBI" id="CHEBI:28868"/>
        <dbReference type="EC" id="3.1.1.116"/>
    </reaction>
</comment>
<comment type="catalytic activity">
    <reaction evidence="9">
        <text>1,2-didecanoylglycerol + H2O = decanoylglycerol + decanoate + H(+)</text>
        <dbReference type="Rhea" id="RHEA:48596"/>
        <dbReference type="ChEBI" id="CHEBI:11152"/>
        <dbReference type="ChEBI" id="CHEBI:15377"/>
        <dbReference type="ChEBI" id="CHEBI:15378"/>
        <dbReference type="ChEBI" id="CHEBI:27689"/>
        <dbReference type="ChEBI" id="CHEBI:90605"/>
    </reaction>
</comment>
<evidence type="ECO:0000256" key="11">
    <source>
        <dbReference type="ARBA" id="ARBA00048919"/>
    </source>
</evidence>
<dbReference type="AlphaFoldDB" id="A0A8T0E878"/>
<protein>
    <recommendedName>
        <fullName evidence="7">sn-1-specific diacylglycerol lipase ABHD11</fullName>
        <ecNumber evidence="3">3.1.1.116</ecNumber>
    </recommendedName>
    <alternativeName>
        <fullName evidence="4">Alpha/beta hydrolase domain-containing protein 11</fullName>
    </alternativeName>
</protein>
<comment type="catalytic activity">
    <reaction evidence="6">
        <text>a 1,3-diacyl-sn-glycerol + H2O = a 1-acyl-sn-glycerol + a fatty acid + H(+)</text>
        <dbReference type="Rhea" id="RHEA:38503"/>
        <dbReference type="ChEBI" id="CHEBI:15377"/>
        <dbReference type="ChEBI" id="CHEBI:15378"/>
        <dbReference type="ChEBI" id="CHEBI:28868"/>
        <dbReference type="ChEBI" id="CHEBI:64683"/>
        <dbReference type="ChEBI" id="CHEBI:77272"/>
    </reaction>
</comment>
<comment type="catalytic activity">
    <reaction evidence="11">
        <text>1-octadecanoyl-2-(5Z,8Z,11Z,14Z-eicosatetraenoyl)-sn-glycerol + H2O = 2-(5Z,8Z,11Z,14Z-eicosatetraenoyl)-glycerol + octadecanoate + H(+)</text>
        <dbReference type="Rhea" id="RHEA:38507"/>
        <dbReference type="ChEBI" id="CHEBI:15377"/>
        <dbReference type="ChEBI" id="CHEBI:15378"/>
        <dbReference type="ChEBI" id="CHEBI:25629"/>
        <dbReference type="ChEBI" id="CHEBI:52392"/>
        <dbReference type="ChEBI" id="CHEBI:75728"/>
    </reaction>
</comment>
<evidence type="ECO:0000256" key="6">
    <source>
        <dbReference type="ARBA" id="ARBA00043742"/>
    </source>
</evidence>